<comment type="caution">
    <text evidence="2">The sequence shown here is derived from an EMBL/GenBank/DDBJ whole genome shotgun (WGS) entry which is preliminary data.</text>
</comment>
<reference evidence="2 3" key="1">
    <citation type="journal article" date="2017" name="Nat. Microbiol.">
        <title>Natural product diversity associated with the nematode symbionts Photorhabdus and Xenorhabdus.</title>
        <authorList>
            <person name="Tobias N.J."/>
            <person name="Wolff H."/>
            <person name="Djahanschiri B."/>
            <person name="Grundmann F."/>
            <person name="Kronenwerth M."/>
            <person name="Shi Y.M."/>
            <person name="Simonyi S."/>
            <person name="Grun P."/>
            <person name="Shapiro-Ilan D."/>
            <person name="Pidot S.J."/>
            <person name="Stinear T.P."/>
            <person name="Ebersberger I."/>
            <person name="Bode H.B."/>
        </authorList>
    </citation>
    <scope>NUCLEOTIDE SEQUENCE [LARGE SCALE GENOMIC DNA]</scope>
    <source>
        <strain evidence="2 3">DSM 17902</strain>
    </source>
</reference>
<dbReference type="OrthoDB" id="5866347at2"/>
<keyword evidence="1" id="KW-0732">Signal</keyword>
<feature type="signal peptide" evidence="1">
    <location>
        <begin position="1"/>
        <end position="19"/>
    </location>
</feature>
<evidence type="ECO:0000313" key="2">
    <source>
        <dbReference type="EMBL" id="PHM48850.1"/>
    </source>
</evidence>
<keyword evidence="3" id="KW-1185">Reference proteome</keyword>
<proteinExistence type="predicted"/>
<sequence>MKIKIFFILLIFLSFNFFAHGSSKVALKDGVNFIDLNGDGIKDVIFHAEFDNNTSHPSNTLTIFIKNKNGNYNIVPIPHDVGFTWFDFRLSASPIKITDYELRKEKGYYYIVIAHKIYDKLTNDNVFDELPVKFSRYDIKTNHEVPGVSIFYWDYTSSYITKNKYKSVDEAFMEFNLEGGL</sequence>
<dbReference type="AlphaFoldDB" id="A0A2D0JRC0"/>
<dbReference type="Pfam" id="PF21955">
    <property type="entry name" value="CarG-like"/>
    <property type="match status" value="1"/>
</dbReference>
<dbReference type="InterPro" id="IPR054139">
    <property type="entry name" value="CarG-like"/>
</dbReference>
<dbReference type="InterPro" id="IPR028994">
    <property type="entry name" value="Integrin_alpha_N"/>
</dbReference>
<protein>
    <recommendedName>
        <fullName evidence="4">CpmJ protein</fullName>
    </recommendedName>
</protein>
<evidence type="ECO:0008006" key="4">
    <source>
        <dbReference type="Google" id="ProtNLM"/>
    </source>
</evidence>
<feature type="chain" id="PRO_5012067534" description="CpmJ protein" evidence="1">
    <location>
        <begin position="20"/>
        <end position="181"/>
    </location>
</feature>
<dbReference type="Proteomes" id="UP000221980">
    <property type="component" value="Unassembled WGS sequence"/>
</dbReference>
<evidence type="ECO:0000256" key="1">
    <source>
        <dbReference type="SAM" id="SignalP"/>
    </source>
</evidence>
<dbReference type="RefSeq" id="WP_099114228.1">
    <property type="nucleotide sequence ID" value="NZ_CAWNQI010000117.1"/>
</dbReference>
<organism evidence="2 3">
    <name type="scientific">Xenorhabdus miraniensis</name>
    <dbReference type="NCBI Taxonomy" id="351674"/>
    <lineage>
        <taxon>Bacteria</taxon>
        <taxon>Pseudomonadati</taxon>
        <taxon>Pseudomonadota</taxon>
        <taxon>Gammaproteobacteria</taxon>
        <taxon>Enterobacterales</taxon>
        <taxon>Morganellaceae</taxon>
        <taxon>Xenorhabdus</taxon>
    </lineage>
</organism>
<name>A0A2D0JRC0_9GAMM</name>
<accession>A0A2D0JRC0</accession>
<dbReference type="SUPFAM" id="SSF69318">
    <property type="entry name" value="Integrin alpha N-terminal domain"/>
    <property type="match status" value="1"/>
</dbReference>
<evidence type="ECO:0000313" key="3">
    <source>
        <dbReference type="Proteomes" id="UP000221980"/>
    </source>
</evidence>
<gene>
    <name evidence="2" type="ORF">Xmir_01996</name>
</gene>
<dbReference type="EMBL" id="NITZ01000008">
    <property type="protein sequence ID" value="PHM48850.1"/>
    <property type="molecule type" value="Genomic_DNA"/>
</dbReference>